<evidence type="ECO:0000313" key="2">
    <source>
        <dbReference type="Proteomes" id="UP000070366"/>
    </source>
</evidence>
<accession>A0A136Q563</accession>
<comment type="caution">
    <text evidence="1">The sequence shown here is derived from an EMBL/GenBank/DDBJ whole genome shotgun (WGS) entry which is preliminary data.</text>
</comment>
<organism evidence="1 2">
    <name type="scientific">Christensenella minuta</name>
    <dbReference type="NCBI Taxonomy" id="626937"/>
    <lineage>
        <taxon>Bacteria</taxon>
        <taxon>Bacillati</taxon>
        <taxon>Bacillota</taxon>
        <taxon>Clostridia</taxon>
        <taxon>Christensenellales</taxon>
        <taxon>Christensenellaceae</taxon>
        <taxon>Christensenella</taxon>
    </lineage>
</organism>
<name>A0A136Q563_9FIRM</name>
<dbReference type="OrthoDB" id="9887341at2"/>
<keyword evidence="2" id="KW-1185">Reference proteome</keyword>
<evidence type="ECO:0000313" key="1">
    <source>
        <dbReference type="EMBL" id="KXK65789.1"/>
    </source>
</evidence>
<reference evidence="1 2" key="1">
    <citation type="submission" date="2016-02" db="EMBL/GenBank/DDBJ databases">
        <authorList>
            <person name="Wen L."/>
            <person name="He K."/>
            <person name="Yang H."/>
        </authorList>
    </citation>
    <scope>NUCLEOTIDE SEQUENCE [LARGE SCALE GENOMIC DNA]</scope>
    <source>
        <strain evidence="1 2">DSM 22607</strain>
    </source>
</reference>
<dbReference type="AlphaFoldDB" id="A0A136Q563"/>
<gene>
    <name evidence="1" type="ORF">HMPREF3293_01282</name>
</gene>
<dbReference type="STRING" id="626937.HMPREF3293_01282"/>
<protein>
    <submittedName>
        <fullName evidence="1">Uncharacterized protein</fullName>
    </submittedName>
</protein>
<proteinExistence type="predicted"/>
<dbReference type="Proteomes" id="UP000070366">
    <property type="component" value="Unassembled WGS sequence"/>
</dbReference>
<sequence length="139" mass="16789">MGLFRKKITEEQIGTVKRLLREANECSRIANEAVTAKVFFENYHGLEQRLRELTNYEKYGVFKGNMPSRNLNQVETNFQNDLNLFLQRSYLHLREKTGKMDDNRARREREKYFRSMEEYKDEFSTYNKKLLKDMEKQNG</sequence>
<dbReference type="KEGG" id="cmiu:B1H56_12640"/>
<dbReference type="RefSeq" id="WP_066521127.1">
    <property type="nucleotide sequence ID" value="NZ_CABMOF010000004.1"/>
</dbReference>
<dbReference type="EMBL" id="LSZW01000055">
    <property type="protein sequence ID" value="KXK65789.1"/>
    <property type="molecule type" value="Genomic_DNA"/>
</dbReference>